<evidence type="ECO:0000313" key="1">
    <source>
        <dbReference type="EMBL" id="MCW3159676.1"/>
    </source>
</evidence>
<evidence type="ECO:0000313" key="2">
    <source>
        <dbReference type="Proteomes" id="UP001163719"/>
    </source>
</evidence>
<proteinExistence type="predicted"/>
<evidence type="ECO:0008006" key="3">
    <source>
        <dbReference type="Google" id="ProtNLM"/>
    </source>
</evidence>
<dbReference type="RefSeq" id="WP_264741654.1">
    <property type="nucleotide sequence ID" value="NZ_JAPDHV010000001.1"/>
</dbReference>
<keyword evidence="2" id="KW-1185">Reference proteome</keyword>
<protein>
    <recommendedName>
        <fullName evidence="3">Helix-turn-helix domain-containing protein</fullName>
    </recommendedName>
</protein>
<gene>
    <name evidence="1" type="ORF">OH806_00090</name>
</gene>
<sequence length="55" mass="6465">MDYPKADAERMLEISQTTFYKRVKNLDIQLVSKINEKGKSVYIREEDIQKMADAL</sequence>
<comment type="caution">
    <text evidence="1">The sequence shown here is derived from an EMBL/GenBank/DDBJ whole genome shotgun (WGS) entry which is preliminary data.</text>
</comment>
<name>A0ABT3HIS1_9FLAO</name>
<reference evidence="1" key="1">
    <citation type="submission" date="2022-10" db="EMBL/GenBank/DDBJ databases">
        <title>Chryseobacterium babae sp. nov. isolated from the gut of the beetle Oryctes rhinoceros, and Chryseobacterium kimseyorum sp. nov., isolated from a stick insect rearing cage.</title>
        <authorList>
            <person name="Shelomi M."/>
            <person name="Han C.-J."/>
            <person name="Chen W.-M."/>
            <person name="Chen H.-K."/>
            <person name="Liaw S.-J."/>
            <person name="Muhle E."/>
            <person name="Clermont D."/>
        </authorList>
    </citation>
    <scope>NUCLEOTIDE SEQUENCE</scope>
    <source>
        <strain evidence="1">WLa1L2M3</strain>
    </source>
</reference>
<accession>A0ABT3HIS1</accession>
<organism evidence="1 2">
    <name type="scientific">Chryseobacterium oryctis</name>
    <dbReference type="NCBI Taxonomy" id="2952618"/>
    <lineage>
        <taxon>Bacteria</taxon>
        <taxon>Pseudomonadati</taxon>
        <taxon>Bacteroidota</taxon>
        <taxon>Flavobacteriia</taxon>
        <taxon>Flavobacteriales</taxon>
        <taxon>Weeksellaceae</taxon>
        <taxon>Chryseobacterium group</taxon>
        <taxon>Chryseobacterium</taxon>
    </lineage>
</organism>
<dbReference type="EMBL" id="JAPDHV010000001">
    <property type="protein sequence ID" value="MCW3159676.1"/>
    <property type="molecule type" value="Genomic_DNA"/>
</dbReference>
<dbReference type="Proteomes" id="UP001163719">
    <property type="component" value="Unassembled WGS sequence"/>
</dbReference>